<keyword evidence="1" id="KW-0805">Transcription regulation</keyword>
<dbReference type="InterPro" id="IPR036388">
    <property type="entry name" value="WH-like_DNA-bd_sf"/>
</dbReference>
<gene>
    <name evidence="5" type="ORF">ACEU3E_09930</name>
</gene>
<protein>
    <submittedName>
        <fullName evidence="5">MarR family winged helix-turn-helix transcriptional regulator</fullName>
    </submittedName>
</protein>
<sequence length="163" mass="18862">MSHDDSLTRLMRHVLKLHRHSVDLMIQKYDVFPGQPPLLMRLSERDGQSQKELADSMLIKPPTLTVMINRMEKTGLVERKPDPDDQRVSRVYLTGKGRQAAAGVQEALQVLEAKCFEHFSPEEKMLFRRLLWQVRDDLETFQRNFKDESLADKQAEDNSIGGN</sequence>
<reference evidence="5 6" key="1">
    <citation type="submission" date="2024-09" db="EMBL/GenBank/DDBJ databases">
        <authorList>
            <person name="Makale K.P.P."/>
            <person name="Makhzoum A."/>
            <person name="Rantong G."/>
            <person name="Rahube T.O."/>
        </authorList>
    </citation>
    <scope>NUCLEOTIDE SEQUENCE [LARGE SCALE GENOMIC DNA]</scope>
    <source>
        <strain evidence="5 6">KM_D13</strain>
    </source>
</reference>
<evidence type="ECO:0000256" key="3">
    <source>
        <dbReference type="ARBA" id="ARBA00023163"/>
    </source>
</evidence>
<name>A0ABV4UZE3_9BACL</name>
<proteinExistence type="predicted"/>
<keyword evidence="2" id="KW-0238">DNA-binding</keyword>
<comment type="caution">
    <text evidence="5">The sequence shown here is derived from an EMBL/GenBank/DDBJ whole genome shotgun (WGS) entry which is preliminary data.</text>
</comment>
<evidence type="ECO:0000313" key="5">
    <source>
        <dbReference type="EMBL" id="MFB0842491.1"/>
    </source>
</evidence>
<evidence type="ECO:0000313" key="6">
    <source>
        <dbReference type="Proteomes" id="UP001575622"/>
    </source>
</evidence>
<keyword evidence="3" id="KW-0804">Transcription</keyword>
<dbReference type="SUPFAM" id="SSF46785">
    <property type="entry name" value="Winged helix' DNA-binding domain"/>
    <property type="match status" value="1"/>
</dbReference>
<dbReference type="PRINTS" id="PR00598">
    <property type="entry name" value="HTHMARR"/>
</dbReference>
<dbReference type="PROSITE" id="PS50995">
    <property type="entry name" value="HTH_MARR_2"/>
    <property type="match status" value="1"/>
</dbReference>
<dbReference type="RefSeq" id="WP_373950421.1">
    <property type="nucleotide sequence ID" value="NZ_JBHDLN010000004.1"/>
</dbReference>
<dbReference type="PANTHER" id="PTHR42756:SF1">
    <property type="entry name" value="TRANSCRIPTIONAL REPRESSOR OF EMRAB OPERON"/>
    <property type="match status" value="1"/>
</dbReference>
<feature type="domain" description="HTH marR-type" evidence="4">
    <location>
        <begin position="4"/>
        <end position="136"/>
    </location>
</feature>
<dbReference type="Proteomes" id="UP001575622">
    <property type="component" value="Unassembled WGS sequence"/>
</dbReference>
<evidence type="ECO:0000256" key="1">
    <source>
        <dbReference type="ARBA" id="ARBA00023015"/>
    </source>
</evidence>
<dbReference type="InterPro" id="IPR000835">
    <property type="entry name" value="HTH_MarR-typ"/>
</dbReference>
<evidence type="ECO:0000259" key="4">
    <source>
        <dbReference type="PROSITE" id="PS50995"/>
    </source>
</evidence>
<dbReference type="PANTHER" id="PTHR42756">
    <property type="entry name" value="TRANSCRIPTIONAL REGULATOR, MARR"/>
    <property type="match status" value="1"/>
</dbReference>
<dbReference type="Pfam" id="PF01047">
    <property type="entry name" value="MarR"/>
    <property type="match status" value="1"/>
</dbReference>
<evidence type="ECO:0000256" key="2">
    <source>
        <dbReference type="ARBA" id="ARBA00023125"/>
    </source>
</evidence>
<organism evidence="5 6">
    <name type="scientific">Paenibacillus oleatilyticus</name>
    <dbReference type="NCBI Taxonomy" id="2594886"/>
    <lineage>
        <taxon>Bacteria</taxon>
        <taxon>Bacillati</taxon>
        <taxon>Bacillota</taxon>
        <taxon>Bacilli</taxon>
        <taxon>Bacillales</taxon>
        <taxon>Paenibacillaceae</taxon>
        <taxon>Paenibacillus</taxon>
    </lineage>
</organism>
<accession>A0ABV4UZE3</accession>
<dbReference type="InterPro" id="IPR036390">
    <property type="entry name" value="WH_DNA-bd_sf"/>
</dbReference>
<dbReference type="SMART" id="SM00347">
    <property type="entry name" value="HTH_MARR"/>
    <property type="match status" value="1"/>
</dbReference>
<dbReference type="EMBL" id="JBHDLN010000004">
    <property type="protein sequence ID" value="MFB0842491.1"/>
    <property type="molecule type" value="Genomic_DNA"/>
</dbReference>
<dbReference type="Gene3D" id="1.10.10.10">
    <property type="entry name" value="Winged helix-like DNA-binding domain superfamily/Winged helix DNA-binding domain"/>
    <property type="match status" value="1"/>
</dbReference>
<keyword evidence="6" id="KW-1185">Reference proteome</keyword>